<gene>
    <name evidence="1" type="ORF">G5C66_06355</name>
</gene>
<dbReference type="RefSeq" id="WP_165110120.1">
    <property type="nucleotide sequence ID" value="NZ_JAALAA010000004.1"/>
</dbReference>
<keyword evidence="2" id="KW-1185">Reference proteome</keyword>
<dbReference type="AlphaFoldDB" id="A0A6M1QRC7"/>
<proteinExistence type="predicted"/>
<comment type="caution">
    <text evidence="1">The sequence shown here is derived from an EMBL/GenBank/DDBJ whole genome shotgun (WGS) entry which is preliminary data.</text>
</comment>
<reference evidence="1 2" key="1">
    <citation type="submission" date="2020-02" db="EMBL/GenBank/DDBJ databases">
        <title>Whole-genome analyses of novel actinobacteria.</title>
        <authorList>
            <person name="Sahin N."/>
        </authorList>
    </citation>
    <scope>NUCLEOTIDE SEQUENCE [LARGE SCALE GENOMIC DNA]</scope>
    <source>
        <strain evidence="1 2">KC13</strain>
    </source>
</reference>
<name>A0A6M1QRC7_9ACTN</name>
<dbReference type="Proteomes" id="UP000483261">
    <property type="component" value="Unassembled WGS sequence"/>
</dbReference>
<organism evidence="1 2">
    <name type="scientific">Nocardioides turkmenicus</name>
    <dbReference type="NCBI Taxonomy" id="2711220"/>
    <lineage>
        <taxon>Bacteria</taxon>
        <taxon>Bacillati</taxon>
        <taxon>Actinomycetota</taxon>
        <taxon>Actinomycetes</taxon>
        <taxon>Propionibacteriales</taxon>
        <taxon>Nocardioidaceae</taxon>
        <taxon>Nocardioides</taxon>
    </lineage>
</organism>
<accession>A0A6M1QRC7</accession>
<evidence type="ECO:0000313" key="2">
    <source>
        <dbReference type="Proteomes" id="UP000483261"/>
    </source>
</evidence>
<dbReference type="EMBL" id="JAALAA010000004">
    <property type="protein sequence ID" value="NGN92363.1"/>
    <property type="molecule type" value="Genomic_DNA"/>
</dbReference>
<sequence>MGNGDELTVDYDNLNKVHRDLEEQKGLVQSLNLGHAPAVSAFGGSAKGEWLANAVIKGHENIGKAKKETVEGLEKYASAVNDAIHDIAATDEGAAIVAKKMAEALAVMSNPLVIFRKELGGKIPMI</sequence>
<protein>
    <submittedName>
        <fullName evidence="1">Uncharacterized protein</fullName>
    </submittedName>
</protein>
<evidence type="ECO:0000313" key="1">
    <source>
        <dbReference type="EMBL" id="NGN92363.1"/>
    </source>
</evidence>